<evidence type="ECO:0000313" key="5">
    <source>
        <dbReference type="EMBL" id="THG99417.1"/>
    </source>
</evidence>
<evidence type="ECO:0000259" key="4">
    <source>
        <dbReference type="SMART" id="SM00388"/>
    </source>
</evidence>
<feature type="domain" description="GAF" evidence="3">
    <location>
        <begin position="294"/>
        <end position="445"/>
    </location>
</feature>
<dbReference type="InterPro" id="IPR003018">
    <property type="entry name" value="GAF"/>
</dbReference>
<evidence type="ECO:0000256" key="1">
    <source>
        <dbReference type="ARBA" id="ARBA00022553"/>
    </source>
</evidence>
<comment type="caution">
    <text evidence="5">The sequence shown here is derived from an EMBL/GenBank/DDBJ whole genome shotgun (WGS) entry which is preliminary data.</text>
</comment>
<feature type="domain" description="Signal transduction histidine kinase dimerisation/phosphoacceptor" evidence="4">
    <location>
        <begin position="478"/>
        <end position="547"/>
    </location>
</feature>
<gene>
    <name evidence="5" type="ORF">EW026_g2905</name>
</gene>
<dbReference type="InterPro" id="IPR003661">
    <property type="entry name" value="HisK_dim/P_dom"/>
</dbReference>
<proteinExistence type="predicted"/>
<sequence length="637" mass="70794">AYAGHTSATSAETAFDTDDFNEREFLTLTEARSGNLQLAMNWYNSFKVAGLFCLGFSEEAADLGFSVYETRNVHPNHRHTRYGLFFHSLAMIDCIRKGELPPNRYTQYMKQIETNQSYIRKWISPSPINNSAWVALVTGKDAEMASLLNSPDAFKLYDVAVKLSVNNDWLLEEGWGLFLQGSHFIRCGVEGLGTELQRRGISRQSQWGARGIVYHLSSLIDDRSPLPLKRHIFSSDVAVQTDSVLISASPPPDEDIYPQSKSSSTTEEDVINKLTAGDLASILRWSKDISRDINLSLALQRLTEIATENSGSQSTCVVIAREAGDYTVATSMLPPEPCQVHENPISVRAILDPLQRAVIQHALNTKGRVYLDDVTAEPRFSSEARESPHRSVICLPIFSNRGQTFGAVYLASRYAFSPNTVTVLTLLCEQASIGISNALLFRSVQAGTRENLKMIAAQRDALEAARKSREDALKATKIKSNFLASMSHELRTPFSSFYGLLDILSGTELNNGQREIVTTAKQSCELLLKVWPTGLSRATFLADLPTIDHRFNFLDYSKLEASVIASIEARVFKLCSRKPDRLKFTINGFVRVTCSVDNNTSSTQGEAHLKFIIQDTGIGLRSSRQITLQQDDLVVPD</sequence>
<reference evidence="5 6" key="1">
    <citation type="submission" date="2019-02" db="EMBL/GenBank/DDBJ databases">
        <title>Genome sequencing of the rare red list fungi Phlebia centrifuga.</title>
        <authorList>
            <person name="Buettner E."/>
            <person name="Kellner H."/>
        </authorList>
    </citation>
    <scope>NUCLEOTIDE SEQUENCE [LARGE SCALE GENOMIC DNA]</scope>
    <source>
        <strain evidence="5 6">DSM 108282</strain>
    </source>
</reference>
<dbReference type="SUPFAM" id="SSF47384">
    <property type="entry name" value="Homodimeric domain of signal transducing histidine kinase"/>
    <property type="match status" value="1"/>
</dbReference>
<dbReference type="CDD" id="cd00082">
    <property type="entry name" value="HisKA"/>
    <property type="match status" value="1"/>
</dbReference>
<dbReference type="Gene3D" id="1.10.287.130">
    <property type="match status" value="1"/>
</dbReference>
<dbReference type="InterPro" id="IPR029016">
    <property type="entry name" value="GAF-like_dom_sf"/>
</dbReference>
<dbReference type="EMBL" id="SGPJ01000080">
    <property type="protein sequence ID" value="THG99417.1"/>
    <property type="molecule type" value="Genomic_DNA"/>
</dbReference>
<dbReference type="SMART" id="SM00388">
    <property type="entry name" value="HisKA"/>
    <property type="match status" value="1"/>
</dbReference>
<accession>A0A4S4KNN3</accession>
<evidence type="ECO:0000256" key="2">
    <source>
        <dbReference type="SAM" id="MobiDB-lite"/>
    </source>
</evidence>
<dbReference type="SUPFAM" id="SSF55781">
    <property type="entry name" value="GAF domain-like"/>
    <property type="match status" value="1"/>
</dbReference>
<evidence type="ECO:0000313" key="6">
    <source>
        <dbReference type="Proteomes" id="UP000309038"/>
    </source>
</evidence>
<dbReference type="Pfam" id="PF13185">
    <property type="entry name" value="GAF_2"/>
    <property type="match status" value="1"/>
</dbReference>
<dbReference type="InterPro" id="IPR050956">
    <property type="entry name" value="2C_system_His_kinase"/>
</dbReference>
<organism evidence="5 6">
    <name type="scientific">Hermanssonia centrifuga</name>
    <dbReference type="NCBI Taxonomy" id="98765"/>
    <lineage>
        <taxon>Eukaryota</taxon>
        <taxon>Fungi</taxon>
        <taxon>Dikarya</taxon>
        <taxon>Basidiomycota</taxon>
        <taxon>Agaricomycotina</taxon>
        <taxon>Agaricomycetes</taxon>
        <taxon>Polyporales</taxon>
        <taxon>Meruliaceae</taxon>
        <taxon>Hermanssonia</taxon>
    </lineage>
</organism>
<evidence type="ECO:0000259" key="3">
    <source>
        <dbReference type="SMART" id="SM00065"/>
    </source>
</evidence>
<keyword evidence="1" id="KW-0597">Phosphoprotein</keyword>
<keyword evidence="6" id="KW-1185">Reference proteome</keyword>
<dbReference type="InterPro" id="IPR036097">
    <property type="entry name" value="HisK_dim/P_sf"/>
</dbReference>
<dbReference type="PANTHER" id="PTHR43719">
    <property type="entry name" value="TWO-COMPONENT HISTIDINE KINASE"/>
    <property type="match status" value="1"/>
</dbReference>
<feature type="region of interest" description="Disordered" evidence="2">
    <location>
        <begin position="246"/>
        <end position="269"/>
    </location>
</feature>
<dbReference type="Gene3D" id="3.30.450.40">
    <property type="match status" value="1"/>
</dbReference>
<name>A0A4S4KNN3_9APHY</name>
<protein>
    <submittedName>
        <fullName evidence="5">Uncharacterized protein</fullName>
    </submittedName>
</protein>
<dbReference type="SMART" id="SM00065">
    <property type="entry name" value="GAF"/>
    <property type="match status" value="1"/>
</dbReference>
<dbReference type="AlphaFoldDB" id="A0A4S4KNN3"/>
<feature type="non-terminal residue" evidence="5">
    <location>
        <position position="1"/>
    </location>
</feature>
<dbReference type="Pfam" id="PF00512">
    <property type="entry name" value="HisKA"/>
    <property type="match status" value="1"/>
</dbReference>
<dbReference type="GO" id="GO:0000155">
    <property type="term" value="F:phosphorelay sensor kinase activity"/>
    <property type="evidence" value="ECO:0007669"/>
    <property type="project" value="InterPro"/>
</dbReference>
<dbReference type="Proteomes" id="UP000309038">
    <property type="component" value="Unassembled WGS sequence"/>
</dbReference>
<dbReference type="PANTHER" id="PTHR43719:SF28">
    <property type="entry name" value="PEROXIDE STRESS-ACTIVATED HISTIDINE KINASE MAK1-RELATED"/>
    <property type="match status" value="1"/>
</dbReference>